<sequence>NCVERSENPRPPTLTVSLPPYRTSTSHSGAPSFNRRSTAQSIRICFLSHHSVICFHHLLLVKV</sequence>
<evidence type="ECO:0000313" key="2">
    <source>
        <dbReference type="EMBL" id="MCI84677.1"/>
    </source>
</evidence>
<reference evidence="2 3" key="1">
    <citation type="journal article" date="2018" name="Front. Plant Sci.">
        <title>Red Clover (Trifolium pratense) and Zigzag Clover (T. medium) - A Picture of Genomic Similarities and Differences.</title>
        <authorList>
            <person name="Dluhosova J."/>
            <person name="Istvanek J."/>
            <person name="Nedelnik J."/>
            <person name="Repkova J."/>
        </authorList>
    </citation>
    <scope>NUCLEOTIDE SEQUENCE [LARGE SCALE GENOMIC DNA]</scope>
    <source>
        <strain evidence="3">cv. 10/8</strain>
        <tissue evidence="2">Leaf</tissue>
    </source>
</reference>
<organism evidence="2 3">
    <name type="scientific">Trifolium medium</name>
    <dbReference type="NCBI Taxonomy" id="97028"/>
    <lineage>
        <taxon>Eukaryota</taxon>
        <taxon>Viridiplantae</taxon>
        <taxon>Streptophyta</taxon>
        <taxon>Embryophyta</taxon>
        <taxon>Tracheophyta</taxon>
        <taxon>Spermatophyta</taxon>
        <taxon>Magnoliopsida</taxon>
        <taxon>eudicotyledons</taxon>
        <taxon>Gunneridae</taxon>
        <taxon>Pentapetalae</taxon>
        <taxon>rosids</taxon>
        <taxon>fabids</taxon>
        <taxon>Fabales</taxon>
        <taxon>Fabaceae</taxon>
        <taxon>Papilionoideae</taxon>
        <taxon>50 kb inversion clade</taxon>
        <taxon>NPAAA clade</taxon>
        <taxon>Hologalegina</taxon>
        <taxon>IRL clade</taxon>
        <taxon>Trifolieae</taxon>
        <taxon>Trifolium</taxon>
    </lineage>
</organism>
<feature type="non-terminal residue" evidence="2">
    <location>
        <position position="1"/>
    </location>
</feature>
<comment type="caution">
    <text evidence="2">The sequence shown here is derived from an EMBL/GenBank/DDBJ whole genome shotgun (WGS) entry which is preliminary data.</text>
</comment>
<evidence type="ECO:0000256" key="1">
    <source>
        <dbReference type="SAM" id="MobiDB-lite"/>
    </source>
</evidence>
<feature type="region of interest" description="Disordered" evidence="1">
    <location>
        <begin position="1"/>
        <end position="34"/>
    </location>
</feature>
<feature type="compositionally biased region" description="Polar residues" evidence="1">
    <location>
        <begin position="22"/>
        <end position="34"/>
    </location>
</feature>
<name>A0A392V8Z2_9FABA</name>
<dbReference type="AlphaFoldDB" id="A0A392V8Z2"/>
<proteinExistence type="predicted"/>
<protein>
    <submittedName>
        <fullName evidence="2">Uncharacterized protein</fullName>
    </submittedName>
</protein>
<accession>A0A392V8Z2</accession>
<dbReference type="Proteomes" id="UP000265520">
    <property type="component" value="Unassembled WGS sequence"/>
</dbReference>
<keyword evidence="3" id="KW-1185">Reference proteome</keyword>
<evidence type="ECO:0000313" key="3">
    <source>
        <dbReference type="Proteomes" id="UP000265520"/>
    </source>
</evidence>
<dbReference type="EMBL" id="LXQA011096680">
    <property type="protein sequence ID" value="MCI84677.1"/>
    <property type="molecule type" value="Genomic_DNA"/>
</dbReference>